<dbReference type="Proteomes" id="UP000316916">
    <property type="component" value="Unassembled WGS sequence"/>
</dbReference>
<keyword evidence="1" id="KW-0472">Membrane</keyword>
<keyword evidence="1" id="KW-1133">Transmembrane helix</keyword>
<accession>A0A521C7A3</accession>
<protein>
    <submittedName>
        <fullName evidence="2">Uncharacterized protein</fullName>
    </submittedName>
</protein>
<name>A0A521C7A3_9FLAO</name>
<organism evidence="2 3">
    <name type="scientific">Chryseobacterium rhizoplanae</name>
    <dbReference type="NCBI Taxonomy" id="1609531"/>
    <lineage>
        <taxon>Bacteria</taxon>
        <taxon>Pseudomonadati</taxon>
        <taxon>Bacteroidota</taxon>
        <taxon>Flavobacteriia</taxon>
        <taxon>Flavobacteriales</taxon>
        <taxon>Weeksellaceae</taxon>
        <taxon>Chryseobacterium group</taxon>
        <taxon>Chryseobacterium</taxon>
    </lineage>
</organism>
<keyword evidence="1" id="KW-0812">Transmembrane</keyword>
<evidence type="ECO:0000313" key="2">
    <source>
        <dbReference type="EMBL" id="SMO55255.1"/>
    </source>
</evidence>
<dbReference type="EMBL" id="FXTC01000002">
    <property type="protein sequence ID" value="SMO55255.1"/>
    <property type="molecule type" value="Genomic_DNA"/>
</dbReference>
<dbReference type="Gene3D" id="3.40.50.2000">
    <property type="entry name" value="Glycogen Phosphorylase B"/>
    <property type="match status" value="1"/>
</dbReference>
<feature type="transmembrane region" description="Helical" evidence="1">
    <location>
        <begin position="6"/>
        <end position="27"/>
    </location>
</feature>
<gene>
    <name evidence="2" type="ORF">SAMN06265171_102522</name>
</gene>
<evidence type="ECO:0000256" key="1">
    <source>
        <dbReference type="SAM" id="Phobius"/>
    </source>
</evidence>
<evidence type="ECO:0000313" key="3">
    <source>
        <dbReference type="Proteomes" id="UP000316916"/>
    </source>
</evidence>
<dbReference type="SUPFAM" id="SSF53756">
    <property type="entry name" value="UDP-Glycosyltransferase/glycogen phosphorylase"/>
    <property type="match status" value="1"/>
</dbReference>
<sequence>MGDFFILFLSYLRVLPAFLLIFIYLCLRLNLPDVKELHIISFNYPYPPSYGGIIDVYYKIKALSDLGIKIHLHCFVDKIPVKIDPEVEESTENVFFYEKKKNPLLYFSEIPFAAVIRDSDLLLKNLEKIDAPILFEGLQTTSVIRFLKNNRRELYLRHHNNEAEYYKGLSISEKNIFKKIVYRIESLKYKEYQKKLLKKFEAVFCLSEKEYNEVETYSKNAQLIHIFHGNQSVKQLDKKGNYFLFHGDLTTADNKRALVETIDLFKTLPQYKLVVASDRAGEDIKKRISAVKNITLTPILTTENLHHLLENAHANILISYQNSGTKVKLFNTLYNSRFVIINGNITDDPALTDLCLYGADMAEIRQQIITSAEKDYNDSEKRKEILEKTHSDHAKAEEMVKIIFKN</sequence>
<dbReference type="AlphaFoldDB" id="A0A521C7A3"/>
<reference evidence="2 3" key="1">
    <citation type="submission" date="2017-05" db="EMBL/GenBank/DDBJ databases">
        <authorList>
            <person name="Varghese N."/>
            <person name="Submissions S."/>
        </authorList>
    </citation>
    <scope>NUCLEOTIDE SEQUENCE [LARGE SCALE GENOMIC DNA]</scope>
    <source>
        <strain evidence="2 3">DSM 29371</strain>
    </source>
</reference>
<keyword evidence="3" id="KW-1185">Reference proteome</keyword>
<proteinExistence type="predicted"/>